<evidence type="ECO:0000256" key="1">
    <source>
        <dbReference type="ARBA" id="ARBA00006432"/>
    </source>
</evidence>
<evidence type="ECO:0000313" key="10">
    <source>
        <dbReference type="Proteomes" id="UP000663870"/>
    </source>
</evidence>
<evidence type="ECO:0000256" key="7">
    <source>
        <dbReference type="SAM" id="Coils"/>
    </source>
</evidence>
<keyword evidence="10" id="KW-1185">Reference proteome</keyword>
<comment type="similarity">
    <text evidence="1">Belongs to the ATP-dependent AMP-binding enzyme family.</text>
</comment>
<protein>
    <recommendedName>
        <fullName evidence="5">medium-chain acyl-CoA ligase</fullName>
        <ecNumber evidence="5">6.2.1.2</ecNumber>
    </recommendedName>
</protein>
<dbReference type="Proteomes" id="UP000663870">
    <property type="component" value="Unassembled WGS sequence"/>
</dbReference>
<feature type="coiled-coil region" evidence="7">
    <location>
        <begin position="308"/>
        <end position="335"/>
    </location>
</feature>
<dbReference type="InterPro" id="IPR042099">
    <property type="entry name" value="ANL_N_sf"/>
</dbReference>
<keyword evidence="2" id="KW-0436">Ligase</keyword>
<sequence length="385" mass="44654">MTIKSIRRLSTKPVVDKLFNVVRSSSCNERQTQLNHLLDTYALSHNLINDVLQRWGVEQPKREALWMCESEGDESQKLTFDDIHKQSCRLANTFTNREYNLTPGQTVLVILPNNAKERVLLLLACLQAGLIYCPYDPKYLTDIGISERVRKLSVNCVITDEDHLEIVQQSTGTPLRPLKKGLIMKPSTAKLSPVSWNHLIQQVNNAESTYTKFVNMNHTTPVIRLLSNNNNNGIEYSHGTLNLHLILTALWLNSNKTPRLIWMNDQNEIMTIASWLFGSSIFYKEIENLRTMIHTFENYPIDTFCTTLTKYQMLENEQEQEQEQEQENKTNLQQLFSSETINSKLKTLWHSFTNLDIRDDYIGFRNNPKLNKFSNHVQHTIPRIS</sequence>
<evidence type="ECO:0000256" key="4">
    <source>
        <dbReference type="ARBA" id="ARBA00022840"/>
    </source>
</evidence>
<comment type="caution">
    <text evidence="9">The sequence shown here is derived from an EMBL/GenBank/DDBJ whole genome shotgun (WGS) entry which is preliminary data.</text>
</comment>
<dbReference type="InterPro" id="IPR000873">
    <property type="entry name" value="AMP-dep_synth/lig_dom"/>
</dbReference>
<evidence type="ECO:0000256" key="6">
    <source>
        <dbReference type="ARBA" id="ARBA00048477"/>
    </source>
</evidence>
<dbReference type="PANTHER" id="PTHR43605">
    <property type="entry name" value="ACYL-COENZYME A SYNTHETASE"/>
    <property type="match status" value="1"/>
</dbReference>
<dbReference type="Pfam" id="PF00501">
    <property type="entry name" value="AMP-binding"/>
    <property type="match status" value="1"/>
</dbReference>
<reference evidence="9" key="1">
    <citation type="submission" date="2021-02" db="EMBL/GenBank/DDBJ databases">
        <authorList>
            <person name="Nowell W R."/>
        </authorList>
    </citation>
    <scope>NUCLEOTIDE SEQUENCE</scope>
</reference>
<proteinExistence type="inferred from homology"/>
<evidence type="ECO:0000256" key="3">
    <source>
        <dbReference type="ARBA" id="ARBA00022741"/>
    </source>
</evidence>
<dbReference type="GO" id="GO:0006637">
    <property type="term" value="P:acyl-CoA metabolic process"/>
    <property type="evidence" value="ECO:0007669"/>
    <property type="project" value="TreeGrafter"/>
</dbReference>
<gene>
    <name evidence="9" type="ORF">JXQ802_LOCUS20784</name>
</gene>
<accession>A0A814RDU5</accession>
<dbReference type="EC" id="6.2.1.2" evidence="5"/>
<dbReference type="GO" id="GO:0005524">
    <property type="term" value="F:ATP binding"/>
    <property type="evidence" value="ECO:0007669"/>
    <property type="project" value="UniProtKB-KW"/>
</dbReference>
<dbReference type="GO" id="GO:0006633">
    <property type="term" value="P:fatty acid biosynthetic process"/>
    <property type="evidence" value="ECO:0007669"/>
    <property type="project" value="TreeGrafter"/>
</dbReference>
<dbReference type="PANTHER" id="PTHR43605:SF10">
    <property type="entry name" value="ACYL-COA SYNTHETASE MEDIUM CHAIN FAMILY MEMBER 3"/>
    <property type="match status" value="1"/>
</dbReference>
<dbReference type="SUPFAM" id="SSF56801">
    <property type="entry name" value="Acetyl-CoA synthetase-like"/>
    <property type="match status" value="1"/>
</dbReference>
<organism evidence="9 10">
    <name type="scientific">Rotaria sordida</name>
    <dbReference type="NCBI Taxonomy" id="392033"/>
    <lineage>
        <taxon>Eukaryota</taxon>
        <taxon>Metazoa</taxon>
        <taxon>Spiralia</taxon>
        <taxon>Gnathifera</taxon>
        <taxon>Rotifera</taxon>
        <taxon>Eurotatoria</taxon>
        <taxon>Bdelloidea</taxon>
        <taxon>Philodinida</taxon>
        <taxon>Philodinidae</taxon>
        <taxon>Rotaria</taxon>
    </lineage>
</organism>
<dbReference type="EMBL" id="CAJNOL010000599">
    <property type="protein sequence ID" value="CAF1132611.1"/>
    <property type="molecule type" value="Genomic_DNA"/>
</dbReference>
<evidence type="ECO:0000256" key="5">
    <source>
        <dbReference type="ARBA" id="ARBA00039009"/>
    </source>
</evidence>
<dbReference type="GO" id="GO:0031956">
    <property type="term" value="F:medium-chain fatty acid-CoA ligase activity"/>
    <property type="evidence" value="ECO:0007669"/>
    <property type="project" value="UniProtKB-EC"/>
</dbReference>
<dbReference type="GO" id="GO:0004321">
    <property type="term" value="F:fatty-acyl-CoA synthase activity"/>
    <property type="evidence" value="ECO:0007669"/>
    <property type="project" value="TreeGrafter"/>
</dbReference>
<name>A0A814RDU5_9BILA</name>
<keyword evidence="3" id="KW-0547">Nucleotide-binding</keyword>
<dbReference type="InterPro" id="IPR051087">
    <property type="entry name" value="Mitochondrial_ACSM"/>
</dbReference>
<keyword evidence="4" id="KW-0067">ATP-binding</keyword>
<keyword evidence="7" id="KW-0175">Coiled coil</keyword>
<evidence type="ECO:0000313" key="9">
    <source>
        <dbReference type="EMBL" id="CAF1132611.1"/>
    </source>
</evidence>
<dbReference type="AlphaFoldDB" id="A0A814RDU5"/>
<dbReference type="Gene3D" id="3.40.50.12780">
    <property type="entry name" value="N-terminal domain of ligase-like"/>
    <property type="match status" value="1"/>
</dbReference>
<evidence type="ECO:0000256" key="2">
    <source>
        <dbReference type="ARBA" id="ARBA00022598"/>
    </source>
</evidence>
<feature type="domain" description="AMP-dependent synthetase/ligase" evidence="8">
    <location>
        <begin position="53"/>
        <end position="177"/>
    </location>
</feature>
<comment type="catalytic activity">
    <reaction evidence="6">
        <text>a medium-chain fatty acid + ATP + CoA = a medium-chain fatty acyl-CoA + AMP + diphosphate</text>
        <dbReference type="Rhea" id="RHEA:48340"/>
        <dbReference type="ChEBI" id="CHEBI:30616"/>
        <dbReference type="ChEBI" id="CHEBI:33019"/>
        <dbReference type="ChEBI" id="CHEBI:57287"/>
        <dbReference type="ChEBI" id="CHEBI:59558"/>
        <dbReference type="ChEBI" id="CHEBI:90546"/>
        <dbReference type="ChEBI" id="CHEBI:456215"/>
        <dbReference type="EC" id="6.2.1.2"/>
    </reaction>
    <physiologicalReaction direction="left-to-right" evidence="6">
        <dbReference type="Rhea" id="RHEA:48341"/>
    </physiologicalReaction>
</comment>
<evidence type="ECO:0000259" key="8">
    <source>
        <dbReference type="Pfam" id="PF00501"/>
    </source>
</evidence>